<dbReference type="Gene3D" id="3.90.550.10">
    <property type="entry name" value="Spore Coat Polysaccharide Biosynthesis Protein SpsA, Chain A"/>
    <property type="match status" value="1"/>
</dbReference>
<sequence length="306" mass="34606">MTNNKKKVTIGICTYRRPEQLKELLVSIFEANDTSEFILTIAIVDNDENRSANEVASLFYNENINVIYHCEFSRNISDVRNKCIGIANDNESDYILFLDDDETISPNYFISLAKMLNQYDTDVVIGPVITCYYPQTSQWVIVSKLFERVRKKTGTILSTGNTGNALVSMALIEKVGLFNRAFGQSGGEDSEFFYRCKQHGAKLTWCDETEVFEYLSLDRANLQYAIKRGRRGGQTFSKIRKNHYSLDKKAIIITTRSIVGLFGVLASLPLIAFTGKRKGTILLVNSIARLGQIEGLFGRETKMYGE</sequence>
<keyword evidence="1" id="KW-1133">Transmembrane helix</keyword>
<dbReference type="OrthoDB" id="6116224at2"/>
<dbReference type="Proteomes" id="UP000726136">
    <property type="component" value="Unassembled WGS sequence"/>
</dbReference>
<keyword evidence="1" id="KW-0472">Membrane</keyword>
<reference evidence="8 9" key="2">
    <citation type="journal article" date="2021" name="PeerJ">
        <title>Analysis of 44 Vibrio anguillarum genomes reveals high genetic diversity.</title>
        <authorList>
            <person name="Hansen M.J."/>
            <person name="Dalsgaard I."/>
        </authorList>
    </citation>
    <scope>NUCLEOTIDE SEQUENCE</scope>
    <source>
        <strain evidence="4 9">040915-1/1B</strain>
        <strain evidence="3 8">17-16730-2A</strain>
        <strain evidence="5">850617-1/1</strain>
    </source>
</reference>
<evidence type="ECO:0000313" key="4">
    <source>
        <dbReference type="EMBL" id="MBF4371477.1"/>
    </source>
</evidence>
<dbReference type="EMBL" id="JAHGUI010000081">
    <property type="protein sequence ID" value="MBT2920344.1"/>
    <property type="molecule type" value="Genomic_DNA"/>
</dbReference>
<proteinExistence type="predicted"/>
<keyword evidence="1" id="KW-0812">Transmembrane</keyword>
<dbReference type="KEGG" id="vau:VANGNB10_cI0799"/>
<dbReference type="Proteomes" id="UP000786185">
    <property type="component" value="Unassembled WGS sequence"/>
</dbReference>
<dbReference type="Proteomes" id="UP000722957">
    <property type="component" value="Unassembled WGS sequence"/>
</dbReference>
<evidence type="ECO:0000259" key="2">
    <source>
        <dbReference type="Pfam" id="PF00535"/>
    </source>
</evidence>
<keyword evidence="9" id="KW-1185">Reference proteome</keyword>
<dbReference type="OMA" id="DEWPVDG"/>
<dbReference type="RefSeq" id="WP_013857365.1">
    <property type="nucleotide sequence ID" value="NZ_CP020534.1"/>
</dbReference>
<evidence type="ECO:0000313" key="8">
    <source>
        <dbReference type="Proteomes" id="UP000722957"/>
    </source>
</evidence>
<evidence type="ECO:0000313" key="7">
    <source>
        <dbReference type="Proteomes" id="UP000078309"/>
    </source>
</evidence>
<dbReference type="InterPro" id="IPR001173">
    <property type="entry name" value="Glyco_trans_2-like"/>
</dbReference>
<reference evidence="6 7" key="1">
    <citation type="journal article" date="2017" name="J. Fish Dis.">
        <title>Comparative assessment of Vibrio virulence in marine fish larvae.</title>
        <authorList>
            <person name="Ronneseth A."/>
            <person name="Castillo D."/>
            <person name="D'Alvise P."/>
            <person name="Tonnesen O."/>
            <person name="Haugland G."/>
            <person name="Grotkjaer T."/>
            <person name="Engell-Sorensen K."/>
            <person name="Norremark L."/>
            <person name="Bergh O."/>
            <person name="Wergeland H.I."/>
            <person name="Gram L."/>
        </authorList>
    </citation>
    <scope>NUCLEOTIDE SEQUENCE [LARGE SCALE GENOMIC DNA]</scope>
    <source>
        <strain evidence="6 7">90-11-286</strain>
    </source>
</reference>
<dbReference type="InterPro" id="IPR029044">
    <property type="entry name" value="Nucleotide-diphossugar_trans"/>
</dbReference>
<evidence type="ECO:0000256" key="1">
    <source>
        <dbReference type="SAM" id="Phobius"/>
    </source>
</evidence>
<dbReference type="EMBL" id="RDPI01000001">
    <property type="protein sequence ID" value="MBF4371477.1"/>
    <property type="molecule type" value="Genomic_DNA"/>
</dbReference>
<dbReference type="PANTHER" id="PTHR43685">
    <property type="entry name" value="GLYCOSYLTRANSFERASE"/>
    <property type="match status" value="1"/>
</dbReference>
<evidence type="ECO:0000313" key="5">
    <source>
        <dbReference type="EMBL" id="MBF4436599.1"/>
    </source>
</evidence>
<comment type="caution">
    <text evidence="5">The sequence shown here is derived from an EMBL/GenBank/DDBJ whole genome shotgun (WGS) entry which is preliminary data.</text>
</comment>
<accession>A0A191W2G0</accession>
<evidence type="ECO:0000313" key="10">
    <source>
        <dbReference type="Proteomes" id="UP000786185"/>
    </source>
</evidence>
<feature type="domain" description="Glycosyltransferase 2-like" evidence="2">
    <location>
        <begin position="9"/>
        <end position="172"/>
    </location>
</feature>
<feature type="transmembrane region" description="Helical" evidence="1">
    <location>
        <begin position="250"/>
        <end position="273"/>
    </location>
</feature>
<gene>
    <name evidence="3" type="ORF">EAY07_16570</name>
    <name evidence="4" type="ORF">EAY46_00035</name>
    <name evidence="5" type="ORF">ERJ77_19290</name>
    <name evidence="6" type="ORF">PL14_16860</name>
</gene>
<organism evidence="5 10">
    <name type="scientific">Vibrio anguillarum</name>
    <name type="common">Listonella anguillarum</name>
    <dbReference type="NCBI Taxonomy" id="55601"/>
    <lineage>
        <taxon>Bacteria</taxon>
        <taxon>Pseudomonadati</taxon>
        <taxon>Pseudomonadota</taxon>
        <taxon>Gammaproteobacteria</taxon>
        <taxon>Vibrionales</taxon>
        <taxon>Vibrionaceae</taxon>
        <taxon>Vibrio</taxon>
    </lineage>
</organism>
<evidence type="ECO:0000313" key="9">
    <source>
        <dbReference type="Proteomes" id="UP000726136"/>
    </source>
</evidence>
<dbReference type="EMBL" id="RDOM01000055">
    <property type="protein sequence ID" value="MBF4273610.1"/>
    <property type="molecule type" value="Genomic_DNA"/>
</dbReference>
<dbReference type="SUPFAM" id="SSF53448">
    <property type="entry name" value="Nucleotide-diphospho-sugar transferases"/>
    <property type="match status" value="1"/>
</dbReference>
<dbReference type="AlphaFoldDB" id="A0A191W2G0"/>
<dbReference type="PANTHER" id="PTHR43685:SF11">
    <property type="entry name" value="GLYCOSYLTRANSFERASE TAGX-RELATED"/>
    <property type="match status" value="1"/>
</dbReference>
<dbReference type="Pfam" id="PF00535">
    <property type="entry name" value="Glycos_transf_2"/>
    <property type="match status" value="1"/>
</dbReference>
<dbReference type="InterPro" id="IPR050834">
    <property type="entry name" value="Glycosyltransf_2"/>
</dbReference>
<reference evidence="6" key="3">
    <citation type="submission" date="2021-05" db="EMBL/GenBank/DDBJ databases">
        <authorList>
            <person name="Kalatzis P.G."/>
            <person name="Castillo D."/>
            <person name="D'Alvise P."/>
            <person name="Middelboe M."/>
            <person name="Gram L."/>
        </authorList>
    </citation>
    <scope>NUCLEOTIDE SEQUENCE</scope>
    <source>
        <strain evidence="6">90-11-286</strain>
    </source>
</reference>
<dbReference type="EMBL" id="SCLC01000232">
    <property type="protein sequence ID" value="MBF4436599.1"/>
    <property type="molecule type" value="Genomic_DNA"/>
</dbReference>
<evidence type="ECO:0000313" key="6">
    <source>
        <dbReference type="EMBL" id="MBT2920344.1"/>
    </source>
</evidence>
<name>A0A191W2G0_VIBAN</name>
<protein>
    <submittedName>
        <fullName evidence="5 6">Glycosyltransferase</fullName>
    </submittedName>
</protein>
<evidence type="ECO:0000313" key="3">
    <source>
        <dbReference type="EMBL" id="MBF4273610.1"/>
    </source>
</evidence>
<dbReference type="Proteomes" id="UP000078309">
    <property type="component" value="Unassembled WGS sequence"/>
</dbReference>